<evidence type="ECO:0000256" key="2">
    <source>
        <dbReference type="SAM" id="Phobius"/>
    </source>
</evidence>
<comment type="caution">
    <text evidence="3">The sequence shown here is derived from an EMBL/GenBank/DDBJ whole genome shotgun (WGS) entry which is preliminary data.</text>
</comment>
<evidence type="ECO:0000256" key="1">
    <source>
        <dbReference type="SAM" id="MobiDB-lite"/>
    </source>
</evidence>
<feature type="compositionally biased region" description="Polar residues" evidence="1">
    <location>
        <begin position="158"/>
        <end position="173"/>
    </location>
</feature>
<accession>A0AAV4M7B2</accession>
<reference evidence="3 4" key="1">
    <citation type="submission" date="2021-06" db="EMBL/GenBank/DDBJ databases">
        <title>Caerostris extrusa draft genome.</title>
        <authorList>
            <person name="Kono N."/>
            <person name="Arakawa K."/>
        </authorList>
    </citation>
    <scope>NUCLEOTIDE SEQUENCE [LARGE SCALE GENOMIC DNA]</scope>
</reference>
<dbReference type="AlphaFoldDB" id="A0AAV4M7B2"/>
<dbReference type="Proteomes" id="UP001054945">
    <property type="component" value="Unassembled WGS sequence"/>
</dbReference>
<evidence type="ECO:0000313" key="3">
    <source>
        <dbReference type="EMBL" id="GIX67971.1"/>
    </source>
</evidence>
<keyword evidence="2" id="KW-0472">Membrane</keyword>
<feature type="region of interest" description="Disordered" evidence="1">
    <location>
        <begin position="153"/>
        <end position="182"/>
    </location>
</feature>
<keyword evidence="4" id="KW-1185">Reference proteome</keyword>
<gene>
    <name evidence="3" type="ORF">CEXT_657011</name>
</gene>
<name>A0AAV4M7B2_CAEEX</name>
<organism evidence="3 4">
    <name type="scientific">Caerostris extrusa</name>
    <name type="common">Bark spider</name>
    <name type="synonym">Caerostris bankana</name>
    <dbReference type="NCBI Taxonomy" id="172846"/>
    <lineage>
        <taxon>Eukaryota</taxon>
        <taxon>Metazoa</taxon>
        <taxon>Ecdysozoa</taxon>
        <taxon>Arthropoda</taxon>
        <taxon>Chelicerata</taxon>
        <taxon>Arachnida</taxon>
        <taxon>Araneae</taxon>
        <taxon>Araneomorphae</taxon>
        <taxon>Entelegynae</taxon>
        <taxon>Araneoidea</taxon>
        <taxon>Araneidae</taxon>
        <taxon>Caerostris</taxon>
    </lineage>
</organism>
<keyword evidence="2" id="KW-1133">Transmembrane helix</keyword>
<keyword evidence="2" id="KW-0812">Transmembrane</keyword>
<proteinExistence type="predicted"/>
<protein>
    <submittedName>
        <fullName evidence="3">Uncharacterized protein</fullName>
    </submittedName>
</protein>
<sequence length="237" mass="26681">MSKAMWCIVNNKRHKKTVKQSKKEGWRKIPKRSRSVTASKSFLASFLESSKRPPTPTPGDEIPDACFRHSLHFTPSNSRRGRLKRRMGAFSLYFASHSLSLEEKEIKNGKRRKETIISGKARNLTSFFSPLGIKRQRTIFAEGSFSRRTPSEKALKLQTESKPANEYSTSTMSPKPPVLPTTVVPADEKVKRGGGGGADDSVAMIRRDLLLIEAWWDDGVASLGFSLLPWLCFIFLH</sequence>
<evidence type="ECO:0000313" key="4">
    <source>
        <dbReference type="Proteomes" id="UP001054945"/>
    </source>
</evidence>
<dbReference type="EMBL" id="BPLR01001916">
    <property type="protein sequence ID" value="GIX67971.1"/>
    <property type="molecule type" value="Genomic_DNA"/>
</dbReference>
<feature type="transmembrane region" description="Helical" evidence="2">
    <location>
        <begin position="214"/>
        <end position="236"/>
    </location>
</feature>